<feature type="transmembrane region" description="Helical" evidence="3">
    <location>
        <begin position="426"/>
        <end position="448"/>
    </location>
</feature>
<dbReference type="GeneID" id="9621655"/>
<accession>D8U8E9</accession>
<keyword evidence="6" id="KW-1185">Reference proteome</keyword>
<feature type="region of interest" description="Disordered" evidence="2">
    <location>
        <begin position="582"/>
        <end position="739"/>
    </location>
</feature>
<feature type="compositionally biased region" description="Pro residues" evidence="2">
    <location>
        <begin position="669"/>
        <end position="679"/>
    </location>
</feature>
<feature type="compositionally biased region" description="Pro residues" evidence="2">
    <location>
        <begin position="593"/>
        <end position="645"/>
    </location>
</feature>
<feature type="region of interest" description="Disordered" evidence="2">
    <location>
        <begin position="532"/>
        <end position="554"/>
    </location>
</feature>
<dbReference type="InParanoid" id="D8U8E9"/>
<evidence type="ECO:0000256" key="4">
    <source>
        <dbReference type="SAM" id="SignalP"/>
    </source>
</evidence>
<keyword evidence="3" id="KW-1133">Transmembrane helix</keyword>
<feature type="signal peptide" evidence="4">
    <location>
        <begin position="1"/>
        <end position="19"/>
    </location>
</feature>
<proteinExistence type="predicted"/>
<dbReference type="EMBL" id="GL378368">
    <property type="protein sequence ID" value="EFJ43964.1"/>
    <property type="molecule type" value="Genomic_DNA"/>
</dbReference>
<keyword evidence="3" id="KW-0812">Transmembrane</keyword>
<evidence type="ECO:0000256" key="3">
    <source>
        <dbReference type="SAM" id="Phobius"/>
    </source>
</evidence>
<dbReference type="AlphaFoldDB" id="D8U8E9"/>
<evidence type="ECO:0000313" key="6">
    <source>
        <dbReference type="Proteomes" id="UP000001058"/>
    </source>
</evidence>
<sequence>MSSLLLITVATTWVVVAYALLLPQQVLGFAGCPEPHRALLQDYKAFHNANKYSPDAQYIVQECWGAKCAGTGDRLRGALFNLRVAIQYKKILIIDWTRPAALTNFLIPNQIDWRMVNFPKNFFKDRNTLTRDEYYATTIHGNGSEVSTVQRFLETKKFTIRGVQIFETNATRLEPIDPEHAIDIGACYFQFLFKINETIAEAGKRHLENLYGPAHVDYVAWHWRHFDVDNKKEKPVMISQLKGALDCAARLASDIGVDLVERPALLITDFNGFRDLVLRGEFRKLVTANVTPVHIDKVKKGDLAIFQNVFVDLYLLSRARCLLTSFSGYSKLALWMGTAELRNCHRDFANCNVTTVQHIKRRMVTEISANIVTSASSPSKPQGLGRKATSPSKPQGLGRKATSEATNSAGERPSSAMRRSGVGQRVATVATVATASGLLLVLLVAVGVSAAMPPASTAPPCPQPPGDEGAAFGIRAAQEATLLVQQAQAERPISLTTSPNATSFKAPGGGVVETLTGTPKAAHRVSFHKTLRTGPVLSSGPGTTIPTVELPGGTTATAGTQAAATAAAAALAAPPARIPEQAAAVQPVGAAPRGPPPPPPPPPPLGVAPPVARPRPPPPPPPPPPPVGAAPPAAVTPPPPPPRPPQGAAQQAVQRPPPPPQPLGAAPPAAGPAPGPTPTPTSAAPQQAAQLPPPRPPQGAAPPVVSQPPPPPPPASTAPCDDTSSGPTPSRKTDGHADSHDVWRQSLMCSPLHVLDERLEKKGKVCCISRAIILVEGRGLLGFGSAQYGNNGGVEYYIRLCCIVVSEYLPLSFAVCCLHKLSLLGSWFGGGISARSPETQA</sequence>
<feature type="compositionally biased region" description="Low complexity" evidence="2">
    <location>
        <begin position="582"/>
        <end position="592"/>
    </location>
</feature>
<dbReference type="Proteomes" id="UP000001058">
    <property type="component" value="Unassembled WGS sequence"/>
</dbReference>
<feature type="region of interest" description="Disordered" evidence="2">
    <location>
        <begin position="372"/>
        <end position="421"/>
    </location>
</feature>
<dbReference type="PANTHER" id="PTHR13037:SF24">
    <property type="entry name" value="POLYCOMB PROTEIN PCL-RELATED"/>
    <property type="match status" value="1"/>
</dbReference>
<reference evidence="5 6" key="1">
    <citation type="journal article" date="2010" name="Science">
        <title>Genomic analysis of organismal complexity in the multicellular green alga Volvox carteri.</title>
        <authorList>
            <person name="Prochnik S.E."/>
            <person name="Umen J."/>
            <person name="Nedelcu A.M."/>
            <person name="Hallmann A."/>
            <person name="Miller S.M."/>
            <person name="Nishii I."/>
            <person name="Ferris P."/>
            <person name="Kuo A."/>
            <person name="Mitros T."/>
            <person name="Fritz-Laylin L.K."/>
            <person name="Hellsten U."/>
            <person name="Chapman J."/>
            <person name="Simakov O."/>
            <person name="Rensing S.A."/>
            <person name="Terry A."/>
            <person name="Pangilinan J."/>
            <person name="Kapitonov V."/>
            <person name="Jurka J."/>
            <person name="Salamov A."/>
            <person name="Shapiro H."/>
            <person name="Schmutz J."/>
            <person name="Grimwood J."/>
            <person name="Lindquist E."/>
            <person name="Lucas S."/>
            <person name="Grigoriev I.V."/>
            <person name="Schmitt R."/>
            <person name="Kirk D."/>
            <person name="Rokhsar D.S."/>
        </authorList>
    </citation>
    <scope>NUCLEOTIDE SEQUENCE [LARGE SCALE GENOMIC DNA]</scope>
    <source>
        <strain evidence="6">f. Nagariensis / Eve</strain>
    </source>
</reference>
<feature type="chain" id="PRO_5003124261" description="O-fucosyltransferase family protein" evidence="4">
    <location>
        <begin position="20"/>
        <end position="841"/>
    </location>
</feature>
<evidence type="ECO:0008006" key="7">
    <source>
        <dbReference type="Google" id="ProtNLM"/>
    </source>
</evidence>
<evidence type="ECO:0000256" key="1">
    <source>
        <dbReference type="ARBA" id="ARBA00022581"/>
    </source>
</evidence>
<protein>
    <recommendedName>
        <fullName evidence="7">O-fucosyltransferase family protein</fullName>
    </recommendedName>
</protein>
<keyword evidence="3" id="KW-0472">Membrane</keyword>
<keyword evidence="1" id="KW-0945">Host-virus interaction</keyword>
<dbReference type="KEGG" id="vcn:VOLCADRAFT_95798"/>
<gene>
    <name evidence="5" type="ORF">VOLCADRAFT_95798</name>
</gene>
<dbReference type="PANTHER" id="PTHR13037">
    <property type="entry name" value="FORMIN"/>
    <property type="match status" value="1"/>
</dbReference>
<name>D8U8E9_VOLCA</name>
<evidence type="ECO:0000313" key="5">
    <source>
        <dbReference type="EMBL" id="EFJ43964.1"/>
    </source>
</evidence>
<evidence type="ECO:0000256" key="2">
    <source>
        <dbReference type="SAM" id="MobiDB-lite"/>
    </source>
</evidence>
<dbReference type="RefSeq" id="XP_002954976.1">
    <property type="nucleotide sequence ID" value="XM_002954930.1"/>
</dbReference>
<organism evidence="6">
    <name type="scientific">Volvox carteri f. nagariensis</name>
    <dbReference type="NCBI Taxonomy" id="3068"/>
    <lineage>
        <taxon>Eukaryota</taxon>
        <taxon>Viridiplantae</taxon>
        <taxon>Chlorophyta</taxon>
        <taxon>core chlorophytes</taxon>
        <taxon>Chlorophyceae</taxon>
        <taxon>CS clade</taxon>
        <taxon>Chlamydomonadales</taxon>
        <taxon>Volvocaceae</taxon>
        <taxon>Volvox</taxon>
    </lineage>
</organism>
<dbReference type="OrthoDB" id="524569at2759"/>
<keyword evidence="4" id="KW-0732">Signal</keyword>
<dbReference type="eggNOG" id="ENOG502QRH7">
    <property type="taxonomic scope" value="Eukaryota"/>
</dbReference>
<feature type="compositionally biased region" description="Pro residues" evidence="2">
    <location>
        <begin position="691"/>
        <end position="716"/>
    </location>
</feature>
<feature type="compositionally biased region" description="Low complexity" evidence="2">
    <location>
        <begin position="680"/>
        <end position="690"/>
    </location>
</feature>